<dbReference type="Proteomes" id="UP000191135">
    <property type="component" value="Chromosome"/>
</dbReference>
<evidence type="ECO:0000256" key="1">
    <source>
        <dbReference type="SAM" id="MobiDB-lite"/>
    </source>
</evidence>
<feature type="domain" description="N-acetyltransferase" evidence="2">
    <location>
        <begin position="16"/>
        <end position="171"/>
    </location>
</feature>
<accession>A0A1U9Z4Z6</accession>
<dbReference type="Gene3D" id="3.40.630.30">
    <property type="match status" value="1"/>
</dbReference>
<evidence type="ECO:0000313" key="3">
    <source>
        <dbReference type="EMBL" id="AQZ52783.1"/>
    </source>
</evidence>
<dbReference type="InterPro" id="IPR051531">
    <property type="entry name" value="N-acetyltransferase"/>
</dbReference>
<dbReference type="PROSITE" id="PS51186">
    <property type="entry name" value="GNAT"/>
    <property type="match status" value="1"/>
</dbReference>
<organism evidence="3 4">
    <name type="scientific">Martelella mediterranea DSM 17316</name>
    <dbReference type="NCBI Taxonomy" id="1122214"/>
    <lineage>
        <taxon>Bacteria</taxon>
        <taxon>Pseudomonadati</taxon>
        <taxon>Pseudomonadota</taxon>
        <taxon>Alphaproteobacteria</taxon>
        <taxon>Hyphomicrobiales</taxon>
        <taxon>Aurantimonadaceae</taxon>
        <taxon>Martelella</taxon>
    </lineage>
</organism>
<dbReference type="GO" id="GO:0016747">
    <property type="term" value="F:acyltransferase activity, transferring groups other than amino-acyl groups"/>
    <property type="evidence" value="ECO:0007669"/>
    <property type="project" value="InterPro"/>
</dbReference>
<dbReference type="Pfam" id="PF13302">
    <property type="entry name" value="Acetyltransf_3"/>
    <property type="match status" value="1"/>
</dbReference>
<dbReference type="EMBL" id="CP020330">
    <property type="protein sequence ID" value="AQZ52783.1"/>
    <property type="molecule type" value="Genomic_DNA"/>
</dbReference>
<feature type="region of interest" description="Disordered" evidence="1">
    <location>
        <begin position="159"/>
        <end position="178"/>
    </location>
</feature>
<name>A0A1U9Z4Z6_9HYPH</name>
<dbReference type="KEGG" id="mmed:Mame_03478"/>
<sequence>MPHDIAAIPVIETERLLLRPLVFADWPAYFAFLASDRARYMGGPHSEETAWSFFCNDVAQWTLFSHGALMFEDRQTGETMGQVALCKGPLFPELELGWFVYDGAEGKGYALEAASALRDWGFATLGVSECVSYVDPDNARSIRLAERLGARLDPEAQAPHPANLVYRHERQAPQKNTT</sequence>
<dbReference type="SUPFAM" id="SSF55729">
    <property type="entry name" value="Acyl-CoA N-acyltransferases (Nat)"/>
    <property type="match status" value="1"/>
</dbReference>
<dbReference type="PANTHER" id="PTHR43792">
    <property type="entry name" value="GNAT FAMILY, PUTATIVE (AFU_ORTHOLOGUE AFUA_3G00765)-RELATED-RELATED"/>
    <property type="match status" value="1"/>
</dbReference>
<dbReference type="RefSeq" id="WP_018066345.1">
    <property type="nucleotide sequence ID" value="NZ_AQWH01000022.1"/>
</dbReference>
<reference evidence="3 4" key="1">
    <citation type="submission" date="2017-03" db="EMBL/GenBank/DDBJ databases">
        <title>Foreign affairs: Plasmid Transfer between Roseobacters and Rhizobia.</title>
        <authorList>
            <person name="Bartling P."/>
            <person name="Bunk B."/>
            <person name="Overmann J."/>
            <person name="Brinkmann H."/>
            <person name="Petersen J."/>
        </authorList>
    </citation>
    <scope>NUCLEOTIDE SEQUENCE [LARGE SCALE GENOMIC DNA]</scope>
    <source>
        <strain evidence="3 4">MACL11</strain>
    </source>
</reference>
<dbReference type="STRING" id="1122214.Mame_03478"/>
<dbReference type="PANTHER" id="PTHR43792:SF1">
    <property type="entry name" value="N-ACETYLTRANSFERASE DOMAIN-CONTAINING PROTEIN"/>
    <property type="match status" value="1"/>
</dbReference>
<dbReference type="AlphaFoldDB" id="A0A1U9Z4Z6"/>
<dbReference type="eggNOG" id="COG1670">
    <property type="taxonomic scope" value="Bacteria"/>
</dbReference>
<evidence type="ECO:0000313" key="4">
    <source>
        <dbReference type="Proteomes" id="UP000191135"/>
    </source>
</evidence>
<proteinExistence type="predicted"/>
<dbReference type="InterPro" id="IPR016181">
    <property type="entry name" value="Acyl_CoA_acyltransferase"/>
</dbReference>
<dbReference type="InterPro" id="IPR000182">
    <property type="entry name" value="GNAT_dom"/>
</dbReference>
<evidence type="ECO:0000259" key="2">
    <source>
        <dbReference type="PROSITE" id="PS51186"/>
    </source>
</evidence>
<gene>
    <name evidence="3" type="ORF">Mame_03478</name>
</gene>
<protein>
    <recommendedName>
        <fullName evidence="2">N-acetyltransferase domain-containing protein</fullName>
    </recommendedName>
</protein>
<keyword evidence="4" id="KW-1185">Reference proteome</keyword>